<dbReference type="Proteomes" id="UP001528411">
    <property type="component" value="Unassembled WGS sequence"/>
</dbReference>
<dbReference type="RefSeq" id="WP_272179937.1">
    <property type="nucleotide sequence ID" value="NZ_JAQOMS010000002.1"/>
</dbReference>
<proteinExistence type="predicted"/>
<evidence type="ECO:0008006" key="3">
    <source>
        <dbReference type="Google" id="ProtNLM"/>
    </source>
</evidence>
<comment type="caution">
    <text evidence="1">The sequence shown here is derived from an EMBL/GenBank/DDBJ whole genome shotgun (WGS) entry which is preliminary data.</text>
</comment>
<evidence type="ECO:0000313" key="1">
    <source>
        <dbReference type="EMBL" id="MDC2888276.1"/>
    </source>
</evidence>
<evidence type="ECO:0000313" key="2">
    <source>
        <dbReference type="Proteomes" id="UP001528411"/>
    </source>
</evidence>
<protein>
    <recommendedName>
        <fullName evidence="3">Flagellar protein FliT</fullName>
    </recommendedName>
</protein>
<name>A0ABT5FCH5_9GAMM</name>
<organism evidence="1 2">
    <name type="scientific">Psychrosphaera algicola</name>
    <dbReference type="NCBI Taxonomy" id="3023714"/>
    <lineage>
        <taxon>Bacteria</taxon>
        <taxon>Pseudomonadati</taxon>
        <taxon>Pseudomonadota</taxon>
        <taxon>Gammaproteobacteria</taxon>
        <taxon>Alteromonadales</taxon>
        <taxon>Pseudoalteromonadaceae</taxon>
        <taxon>Psychrosphaera</taxon>
    </lineage>
</organism>
<keyword evidence="2" id="KW-1185">Reference proteome</keyword>
<sequence>MTNHEVEAQCNQLILQIEQINIKLNEAKFSLETDDEIDNTELIKQRQHLLENLFSTDHSSWLQNNESKLLAIKKEVDQTTAKYQDWLETVKSQLLKNQKSKKGLKVYKNIL</sequence>
<gene>
    <name evidence="1" type="ORF">PN838_05135</name>
</gene>
<reference evidence="1 2" key="1">
    <citation type="submission" date="2023-01" db="EMBL/GenBank/DDBJ databases">
        <title>Psychrosphaera sp. nov., isolated from marine algae.</title>
        <authorList>
            <person name="Bayburt H."/>
            <person name="Choi B.J."/>
            <person name="Kim J.M."/>
            <person name="Choi D.G."/>
            <person name="Jeon C.O."/>
        </authorList>
    </citation>
    <scope>NUCLEOTIDE SEQUENCE [LARGE SCALE GENOMIC DNA]</scope>
    <source>
        <strain evidence="1 2">G1-22</strain>
    </source>
</reference>
<dbReference type="EMBL" id="JAQOMS010000002">
    <property type="protein sequence ID" value="MDC2888276.1"/>
    <property type="molecule type" value="Genomic_DNA"/>
</dbReference>
<accession>A0ABT5FCH5</accession>